<sequence>MCRRKLIPEVSMPDEPVFLVDFPEWELADPDKVEILNLHDILDEPIGYDSDGEPIYDDSLNSDDASDDDSIITMFHWTIDVLHIDELFAMKCFVLHNGRVQKRGEVALCGYTLIATEHARLFLLETRPNAGLAAKQVLDAENIIHSAYFNTKLAYFAHHVKTQFEALYRDSLFQRCMLARQIIGNALSQSESRPDIFALAVMRKRGFSAILASEAAHLVSCMEVACQIRAAETCFNELPVTCKGAEGFLRSNTRIFTHVGTPRECSVVFPAIYDIDDVFVAMNPNVTLVQKPSIIQPLEIPTWNYEEIRSFMTSGIYSAEELEKLEDHMAFPLKRQALLESVVRRLADRPRTAESGNFQKVVGRGHFQQNVTIIFSIALRRLHRIRCSLRWHSGLCCGNTANKEPHLTKLDTDYAGPYEIKEVDHTEKYAILLRDGTEKRVHIDKIKHAYIADEPKPETALINPIQDATRRLRHYRSGLRALRRGRRPRQRGSVAQPEQHELSASRAASRRGAGEIHSRAAEQGRGGARRQALLLPDHMSGEEVPSARQQFEGGDRADAFQGARIPDGRARPARHVLQSESSLGLRKTIRSSRRVLWQLDEQLSQELDGIDTIFGNLLAPLSS</sequence>
<feature type="compositionally biased region" description="Basic residues" evidence="1">
    <location>
        <begin position="478"/>
        <end position="490"/>
    </location>
</feature>
<gene>
    <name evidence="2" type="ORF">TBRA_LOCUS9672</name>
</gene>
<dbReference type="Proteomes" id="UP000479190">
    <property type="component" value="Unassembled WGS sequence"/>
</dbReference>
<proteinExistence type="predicted"/>
<keyword evidence="3" id="KW-1185">Reference proteome</keyword>
<name>A0A6H5IL43_9HYME</name>
<dbReference type="AlphaFoldDB" id="A0A6H5IL43"/>
<accession>A0A6H5IL43</accession>
<dbReference type="OrthoDB" id="8021826at2759"/>
<dbReference type="Pfam" id="PF24664">
    <property type="entry name" value="Monjiviricetes_fusion"/>
    <property type="match status" value="1"/>
</dbReference>
<evidence type="ECO:0000313" key="2">
    <source>
        <dbReference type="EMBL" id="CAB0037864.1"/>
    </source>
</evidence>
<evidence type="ECO:0000256" key="1">
    <source>
        <dbReference type="SAM" id="MobiDB-lite"/>
    </source>
</evidence>
<protein>
    <submittedName>
        <fullName evidence="2">Uncharacterized protein</fullName>
    </submittedName>
</protein>
<reference evidence="2 3" key="1">
    <citation type="submission" date="2020-02" db="EMBL/GenBank/DDBJ databases">
        <authorList>
            <person name="Ferguson B K."/>
        </authorList>
    </citation>
    <scope>NUCLEOTIDE SEQUENCE [LARGE SCALE GENOMIC DNA]</scope>
</reference>
<feature type="compositionally biased region" description="Basic and acidic residues" evidence="1">
    <location>
        <begin position="512"/>
        <end position="522"/>
    </location>
</feature>
<organism evidence="2 3">
    <name type="scientific">Trichogramma brassicae</name>
    <dbReference type="NCBI Taxonomy" id="86971"/>
    <lineage>
        <taxon>Eukaryota</taxon>
        <taxon>Metazoa</taxon>
        <taxon>Ecdysozoa</taxon>
        <taxon>Arthropoda</taxon>
        <taxon>Hexapoda</taxon>
        <taxon>Insecta</taxon>
        <taxon>Pterygota</taxon>
        <taxon>Neoptera</taxon>
        <taxon>Endopterygota</taxon>
        <taxon>Hymenoptera</taxon>
        <taxon>Apocrita</taxon>
        <taxon>Proctotrupomorpha</taxon>
        <taxon>Chalcidoidea</taxon>
        <taxon>Trichogrammatidae</taxon>
        <taxon>Trichogramma</taxon>
    </lineage>
</organism>
<feature type="region of interest" description="Disordered" evidence="1">
    <location>
        <begin position="478"/>
        <end position="528"/>
    </location>
</feature>
<dbReference type="EMBL" id="CADCXV010000875">
    <property type="protein sequence ID" value="CAB0037864.1"/>
    <property type="molecule type" value="Genomic_DNA"/>
</dbReference>
<evidence type="ECO:0000313" key="3">
    <source>
        <dbReference type="Proteomes" id="UP000479190"/>
    </source>
</evidence>